<comment type="caution">
    <text evidence="1">The sequence shown here is derived from an EMBL/GenBank/DDBJ whole genome shotgun (WGS) entry which is preliminary data.</text>
</comment>
<name>A0ABP9ZXB9_9GAMM</name>
<dbReference type="RefSeq" id="WP_353293730.1">
    <property type="nucleotide sequence ID" value="NZ_BAABWH010000002.1"/>
</dbReference>
<proteinExistence type="predicted"/>
<evidence type="ECO:0000313" key="1">
    <source>
        <dbReference type="EMBL" id="GAA6144788.1"/>
    </source>
</evidence>
<sequence>MTDSDNAGFKPTRPRRFIAGAVCPKCSEMDRTVMYTNDDGDEVRECISCGYSQTSKEQAQEDSQANNLATELTTRVTPVDGKALLDEDVKPLKILGLDDSDN</sequence>
<evidence type="ECO:0008006" key="3">
    <source>
        <dbReference type="Google" id="ProtNLM"/>
    </source>
</evidence>
<dbReference type="NCBIfam" id="TIGR02443">
    <property type="entry name" value="YheV family putative zinc ribbon protein"/>
    <property type="match status" value="1"/>
</dbReference>
<dbReference type="InterPro" id="IPR012658">
    <property type="entry name" value="YheV"/>
</dbReference>
<evidence type="ECO:0000313" key="2">
    <source>
        <dbReference type="Proteomes" id="UP001481413"/>
    </source>
</evidence>
<dbReference type="Proteomes" id="UP001481413">
    <property type="component" value="Unassembled WGS sequence"/>
</dbReference>
<reference evidence="1 2" key="1">
    <citation type="submission" date="2024-04" db="EMBL/GenBank/DDBJ databases">
        <title>Draft genome sequence of Thalassolituus maritimus NBRC 116585.</title>
        <authorList>
            <person name="Miyakawa T."/>
            <person name="Kusuya Y."/>
            <person name="Miura T."/>
        </authorList>
    </citation>
    <scope>NUCLEOTIDE SEQUENCE [LARGE SCALE GENOMIC DNA]</scope>
    <source>
        <strain evidence="1 2">5NW40-0001</strain>
    </source>
</reference>
<organism evidence="1 2">
    <name type="scientific">Thalassolituus maritimus</name>
    <dbReference type="NCBI Taxonomy" id="484498"/>
    <lineage>
        <taxon>Bacteria</taxon>
        <taxon>Pseudomonadati</taxon>
        <taxon>Pseudomonadota</taxon>
        <taxon>Gammaproteobacteria</taxon>
        <taxon>Oceanospirillales</taxon>
        <taxon>Oceanospirillaceae</taxon>
        <taxon>Thalassolituus</taxon>
    </lineage>
</organism>
<dbReference type="Pfam" id="PF09526">
    <property type="entry name" value="DUF2387"/>
    <property type="match status" value="1"/>
</dbReference>
<gene>
    <name evidence="1" type="ORF">NBRC116585_09050</name>
</gene>
<keyword evidence="2" id="KW-1185">Reference proteome</keyword>
<protein>
    <recommendedName>
        <fullName evidence="3">DNA-binding protein</fullName>
    </recommendedName>
</protein>
<dbReference type="EMBL" id="BAABWH010000002">
    <property type="protein sequence ID" value="GAA6144788.1"/>
    <property type="molecule type" value="Genomic_DNA"/>
</dbReference>
<accession>A0ABP9ZXB9</accession>